<evidence type="ECO:0000259" key="2">
    <source>
        <dbReference type="Pfam" id="PF20032"/>
    </source>
</evidence>
<accession>A0A0K1EJP7</accession>
<dbReference type="EMBL" id="CP012159">
    <property type="protein sequence ID" value="AKT41075.1"/>
    <property type="molecule type" value="Genomic_DNA"/>
</dbReference>
<feature type="signal peptide" evidence="1">
    <location>
        <begin position="1"/>
        <end position="19"/>
    </location>
</feature>
<evidence type="ECO:0000313" key="3">
    <source>
        <dbReference type="EMBL" id="AKT41075.1"/>
    </source>
</evidence>
<feature type="domain" description="ADYC" evidence="2">
    <location>
        <begin position="101"/>
        <end position="289"/>
    </location>
</feature>
<dbReference type="AlphaFoldDB" id="A0A0K1EJP7"/>
<dbReference type="KEGG" id="ccro:CMC5_052340"/>
<gene>
    <name evidence="3" type="ORF">CMC5_052340</name>
</gene>
<dbReference type="PROSITE" id="PS51257">
    <property type="entry name" value="PROKAR_LIPOPROTEIN"/>
    <property type="match status" value="1"/>
</dbReference>
<feature type="chain" id="PRO_5005459589" description="ADYC domain-containing protein" evidence="1">
    <location>
        <begin position="20"/>
        <end position="345"/>
    </location>
</feature>
<sequence>MRFHCTIAIVTWSSVFAVACTSSALPSDASEDVAGATSGLASSNGLSLNGVQMNGVQMNGVQMNGVQMNGISLNGLSLNGVEIHGAELKAIRADNGETMRGTALLGATMQAVLSDGREILLEVNDIQQSTTPDVYLYTIKHWTGDAWDDLCRVEGGQPTRAIPLRGRWDYSSGTPTGGDFIDDPDIFTFACLDGALAKCVGLGYEPWKTKSECHQGSCQDVELRPLHQACTRLLRGDYCGDGTTHTTNGTLVNLWDPLNIQVSANLGSGWASEAEWGAEGALCIATTRHESQAASDYVDAHCRERKTAAFSCFGSMSTFGAAMGFTTPLSERSLLRNEFQLDDED</sequence>
<name>A0A0K1EJP7_CHOCO</name>
<keyword evidence="1" id="KW-0732">Signal</keyword>
<reference evidence="3 4" key="1">
    <citation type="submission" date="2015-07" db="EMBL/GenBank/DDBJ databases">
        <title>Genome analysis of myxobacterium Chondromyces crocatus Cm c5 reveals a high potential for natural compound synthesis and the genetic basis for the loss of fruiting body formation.</title>
        <authorList>
            <person name="Zaburannyi N."/>
            <person name="Bunk B."/>
            <person name="Maier J."/>
            <person name="Overmann J."/>
            <person name="Mueller R."/>
        </authorList>
    </citation>
    <scope>NUCLEOTIDE SEQUENCE [LARGE SCALE GENOMIC DNA]</scope>
    <source>
        <strain evidence="3 4">Cm c5</strain>
    </source>
</reference>
<evidence type="ECO:0000313" key="4">
    <source>
        <dbReference type="Proteomes" id="UP000067626"/>
    </source>
</evidence>
<evidence type="ECO:0000256" key="1">
    <source>
        <dbReference type="SAM" id="SignalP"/>
    </source>
</evidence>
<dbReference type="InterPro" id="IPR045426">
    <property type="entry name" value="ADYC"/>
</dbReference>
<proteinExistence type="predicted"/>
<dbReference type="Gene3D" id="2.160.20.80">
    <property type="entry name" value="E3 ubiquitin-protein ligase SopA"/>
    <property type="match status" value="1"/>
</dbReference>
<dbReference type="SUPFAM" id="SSF141571">
    <property type="entry name" value="Pentapeptide repeat-like"/>
    <property type="match status" value="1"/>
</dbReference>
<protein>
    <recommendedName>
        <fullName evidence="2">ADYC domain-containing protein</fullName>
    </recommendedName>
</protein>
<dbReference type="Proteomes" id="UP000067626">
    <property type="component" value="Chromosome"/>
</dbReference>
<keyword evidence="4" id="KW-1185">Reference proteome</keyword>
<dbReference type="Pfam" id="PF20032">
    <property type="entry name" value="ADYC"/>
    <property type="match status" value="1"/>
</dbReference>
<organism evidence="3 4">
    <name type="scientific">Chondromyces crocatus</name>
    <dbReference type="NCBI Taxonomy" id="52"/>
    <lineage>
        <taxon>Bacteria</taxon>
        <taxon>Pseudomonadati</taxon>
        <taxon>Myxococcota</taxon>
        <taxon>Polyangia</taxon>
        <taxon>Polyangiales</taxon>
        <taxon>Polyangiaceae</taxon>
        <taxon>Chondromyces</taxon>
    </lineage>
</organism>